<dbReference type="AlphaFoldDB" id="A0A3P6U746"/>
<name>A0A3P6U746_LITSI</name>
<keyword evidence="1" id="KW-0472">Membrane</keyword>
<keyword evidence="1" id="KW-1133">Transmembrane helix</keyword>
<gene>
    <name evidence="2" type="ORF">NLS_LOCUS2535</name>
</gene>
<keyword evidence="3" id="KW-1185">Reference proteome</keyword>
<dbReference type="OrthoDB" id="5846016at2759"/>
<feature type="transmembrane region" description="Helical" evidence="1">
    <location>
        <begin position="166"/>
        <end position="194"/>
    </location>
</feature>
<reference evidence="2 3" key="1">
    <citation type="submission" date="2018-08" db="EMBL/GenBank/DDBJ databases">
        <authorList>
            <person name="Laetsch R D."/>
            <person name="Stevens L."/>
            <person name="Kumar S."/>
            <person name="Blaxter L. M."/>
        </authorList>
    </citation>
    <scope>NUCLEOTIDE SEQUENCE [LARGE SCALE GENOMIC DNA]</scope>
</reference>
<accession>A0A3P6U746</accession>
<evidence type="ECO:0000313" key="3">
    <source>
        <dbReference type="Proteomes" id="UP000277928"/>
    </source>
</evidence>
<protein>
    <submittedName>
        <fullName evidence="2">Uncharacterized protein</fullName>
    </submittedName>
</protein>
<organism evidence="2 3">
    <name type="scientific">Litomosoides sigmodontis</name>
    <name type="common">Filarial nematode worm</name>
    <dbReference type="NCBI Taxonomy" id="42156"/>
    <lineage>
        <taxon>Eukaryota</taxon>
        <taxon>Metazoa</taxon>
        <taxon>Ecdysozoa</taxon>
        <taxon>Nematoda</taxon>
        <taxon>Chromadorea</taxon>
        <taxon>Rhabditida</taxon>
        <taxon>Spirurina</taxon>
        <taxon>Spiruromorpha</taxon>
        <taxon>Filarioidea</taxon>
        <taxon>Onchocercidae</taxon>
        <taxon>Litomosoides</taxon>
    </lineage>
</organism>
<evidence type="ECO:0000256" key="1">
    <source>
        <dbReference type="SAM" id="Phobius"/>
    </source>
</evidence>
<dbReference type="EMBL" id="UYRX01000117">
    <property type="protein sequence ID" value="VDK74598.1"/>
    <property type="molecule type" value="Genomic_DNA"/>
</dbReference>
<keyword evidence="1" id="KW-0812">Transmembrane</keyword>
<evidence type="ECO:0000313" key="2">
    <source>
        <dbReference type="EMBL" id="VDK74598.1"/>
    </source>
</evidence>
<sequence>MSQTLFPWEVEATTIDKEDTSNDMCAEIKSLNCDSNRKLTWKALKEGFNYFADKIQQVLPQLRRSKKSEQLAILEPTQDDEENNAIANEKIPIIIPAVQQTHAEETDVSMRALDVAVDSEHSETTKQDGAAKQLVTRKLLDEPEESKLNVDVRNFRTPYVIRESEYWFIIFKGTIASLCIALNIIHLFHFIGLFPPSFSLLKLKATNYDYAIALATSNINKLFLNRVGLVVRSMPYTEKSEFEIYSNCKVLINNYQWSEWIEFEKQTDQQCGTSTYLRYYNLRIVKVIGNMEKITLPTRCPATVQYKRTWQRACCPQNNNLQPFENYVNLTYDKAFCIVKSTLRSVNASKLSDVCTSGKLWTPLPMAAFPVNNSYYQRSDIVKSYGIIAFEMYNC</sequence>
<proteinExistence type="predicted"/>
<dbReference type="Proteomes" id="UP000277928">
    <property type="component" value="Unassembled WGS sequence"/>
</dbReference>